<gene>
    <name evidence="5" type="ORF">Cvel_26486</name>
</gene>
<dbReference type="AlphaFoldDB" id="A0A0G4HDR9"/>
<dbReference type="GO" id="GO:0016616">
    <property type="term" value="F:oxidoreductase activity, acting on the CH-OH group of donors, NAD or NADP as acceptor"/>
    <property type="evidence" value="ECO:0007669"/>
    <property type="project" value="InterPro"/>
</dbReference>
<dbReference type="SMART" id="SM00100">
    <property type="entry name" value="cNMP"/>
    <property type="match status" value="1"/>
</dbReference>
<dbReference type="GO" id="GO:0051287">
    <property type="term" value="F:NAD binding"/>
    <property type="evidence" value="ECO:0007669"/>
    <property type="project" value="InterPro"/>
</dbReference>
<dbReference type="InterPro" id="IPR018490">
    <property type="entry name" value="cNMP-bd_dom_sf"/>
</dbReference>
<accession>A0A0G4HDR9</accession>
<dbReference type="PhylomeDB" id="A0A0G4HDR9"/>
<organism evidence="5">
    <name type="scientific">Chromera velia CCMP2878</name>
    <dbReference type="NCBI Taxonomy" id="1169474"/>
    <lineage>
        <taxon>Eukaryota</taxon>
        <taxon>Sar</taxon>
        <taxon>Alveolata</taxon>
        <taxon>Colpodellida</taxon>
        <taxon>Chromeraceae</taxon>
        <taxon>Chromera</taxon>
    </lineage>
</organism>
<evidence type="ECO:0000259" key="4">
    <source>
        <dbReference type="PROSITE" id="PS50042"/>
    </source>
</evidence>
<dbReference type="InterPro" id="IPR006139">
    <property type="entry name" value="D-isomer_2_OHA_DH_cat_dom"/>
</dbReference>
<proteinExistence type="inferred from homology"/>
<feature type="domain" description="Cyclic nucleotide-binding" evidence="4">
    <location>
        <begin position="12"/>
        <end position="112"/>
    </location>
</feature>
<dbReference type="Pfam" id="PF02826">
    <property type="entry name" value="2-Hacid_dh_C"/>
    <property type="match status" value="1"/>
</dbReference>
<dbReference type="PROSITE" id="PS00671">
    <property type="entry name" value="D_2_HYDROXYACID_DH_3"/>
    <property type="match status" value="1"/>
</dbReference>
<sequence>MPLQKALRDVSVFAKQSEDFIAKLCTKAINKAVKKGETLIKEGAHVEEAYFIESGRLKRTKMNAKTKEEILIDEVGDNKITGLLHILEPEVHDVSYVTVTALIDTKIWILKKVDLFECLRAEPGAPLKMITWLAHELRQCRTQIRQLKTSSTASEPGMKNLRVLCYDSAAWVREAFGERLVKFHKEQKALKIHMTFSADTLGTETVSNAAGYDAVCLFVNDTADPEILQHMSAMGVEMIAMRCAGFDRVHRGAAEIFGFTVARVPAYSPYAVAEHGVSLLMSLNRKIHRAVPRVKDMNFTLDGLTGFDLHGKTVGVLGTGKIGVCLCEILLGFGVNLLCMDPYPNAQLKTRKGVTYVSVDEIWPACDVIFFMMPLMEATKHMLNSKVIPKLKKGVVIINTSRGGLIETGALLEGLRSGVIAGAGLDVYEHEAGLFFRDCSAAPIQDRQLSELISLNNVILTGHQAFLTKEAVDNIADTTVMNLKLFTEGKRGRDHPNDIFKL</sequence>
<evidence type="ECO:0000313" key="5">
    <source>
        <dbReference type="EMBL" id="CEM42065.1"/>
    </source>
</evidence>
<dbReference type="Gene3D" id="2.60.120.10">
    <property type="entry name" value="Jelly Rolls"/>
    <property type="match status" value="1"/>
</dbReference>
<evidence type="ECO:0000256" key="3">
    <source>
        <dbReference type="ARBA" id="ARBA00023027"/>
    </source>
</evidence>
<dbReference type="PANTHER" id="PTHR43026:SF1">
    <property type="entry name" value="2-HYDROXYACID DEHYDROGENASE HOMOLOG 1-RELATED"/>
    <property type="match status" value="1"/>
</dbReference>
<evidence type="ECO:0000256" key="1">
    <source>
        <dbReference type="ARBA" id="ARBA00005854"/>
    </source>
</evidence>
<dbReference type="InterPro" id="IPR006140">
    <property type="entry name" value="D-isomer_DH_NAD-bd"/>
</dbReference>
<dbReference type="InterPro" id="IPR029753">
    <property type="entry name" value="D-isomer_DH_CS"/>
</dbReference>
<dbReference type="InterPro" id="IPR058205">
    <property type="entry name" value="D-LDH-like"/>
</dbReference>
<dbReference type="InterPro" id="IPR014710">
    <property type="entry name" value="RmlC-like_jellyroll"/>
</dbReference>
<dbReference type="Pfam" id="PF00389">
    <property type="entry name" value="2-Hacid_dh"/>
    <property type="match status" value="1"/>
</dbReference>
<dbReference type="PANTHER" id="PTHR43026">
    <property type="entry name" value="2-HYDROXYACID DEHYDROGENASE HOMOLOG 1-RELATED"/>
    <property type="match status" value="1"/>
</dbReference>
<dbReference type="SUPFAM" id="SSF52283">
    <property type="entry name" value="Formate/glycerate dehydrogenase catalytic domain-like"/>
    <property type="match status" value="1"/>
</dbReference>
<protein>
    <recommendedName>
        <fullName evidence="4">Cyclic nucleotide-binding domain-containing protein</fullName>
    </recommendedName>
</protein>
<dbReference type="CDD" id="cd12183">
    <property type="entry name" value="LDH_like_2"/>
    <property type="match status" value="1"/>
</dbReference>
<dbReference type="VEuPathDB" id="CryptoDB:Cvel_26486"/>
<dbReference type="SUPFAM" id="SSF51735">
    <property type="entry name" value="NAD(P)-binding Rossmann-fold domains"/>
    <property type="match status" value="1"/>
</dbReference>
<dbReference type="Pfam" id="PF00027">
    <property type="entry name" value="cNMP_binding"/>
    <property type="match status" value="1"/>
</dbReference>
<keyword evidence="2" id="KW-0560">Oxidoreductase</keyword>
<dbReference type="InterPro" id="IPR000595">
    <property type="entry name" value="cNMP-bd_dom"/>
</dbReference>
<comment type="similarity">
    <text evidence="1">Belongs to the D-isomer specific 2-hydroxyacid dehydrogenase family.</text>
</comment>
<dbReference type="PROSITE" id="PS50042">
    <property type="entry name" value="CNMP_BINDING_3"/>
    <property type="match status" value="1"/>
</dbReference>
<keyword evidence="3" id="KW-0520">NAD</keyword>
<dbReference type="CDD" id="cd00038">
    <property type="entry name" value="CAP_ED"/>
    <property type="match status" value="1"/>
</dbReference>
<name>A0A0G4HDR9_9ALVE</name>
<dbReference type="SUPFAM" id="SSF51206">
    <property type="entry name" value="cAMP-binding domain-like"/>
    <property type="match status" value="1"/>
</dbReference>
<reference evidence="5" key="1">
    <citation type="submission" date="2014-11" db="EMBL/GenBank/DDBJ databases">
        <authorList>
            <person name="Otto D Thomas"/>
            <person name="Naeem Raeece"/>
        </authorList>
    </citation>
    <scope>NUCLEOTIDE SEQUENCE</scope>
</reference>
<dbReference type="InterPro" id="IPR036291">
    <property type="entry name" value="NAD(P)-bd_dom_sf"/>
</dbReference>
<dbReference type="EMBL" id="CDMZ01002371">
    <property type="protein sequence ID" value="CEM42065.1"/>
    <property type="molecule type" value="Genomic_DNA"/>
</dbReference>
<evidence type="ECO:0000256" key="2">
    <source>
        <dbReference type="ARBA" id="ARBA00023002"/>
    </source>
</evidence>
<dbReference type="Gene3D" id="3.40.50.720">
    <property type="entry name" value="NAD(P)-binding Rossmann-like Domain"/>
    <property type="match status" value="2"/>
</dbReference>